<evidence type="ECO:0000259" key="1">
    <source>
        <dbReference type="PROSITE" id="PS51186"/>
    </source>
</evidence>
<sequence>MNWYEKLNKYFPVEEMKSREHMEMLLKEKGDVYYKDEGPHHVLMYAEFDSFIFIDYVYVSAKSRGQGLGHKLMEKLKQKKKPIILEVEPVDYEETDTEKRLRFYQREGFIHAESIGYNRRSLATNKDNPMEILFWTPEDEDEETIYKKMKKMYEDIHTYKDEQLYGRSYQPVEEVLSYDDKRKAENIYAALKEEENELYKK</sequence>
<proteinExistence type="predicted"/>
<dbReference type="AlphaFoldDB" id="A0A6A8DHS1"/>
<dbReference type="CDD" id="cd04301">
    <property type="entry name" value="NAT_SF"/>
    <property type="match status" value="1"/>
</dbReference>
<dbReference type="InterPro" id="IPR000182">
    <property type="entry name" value="GNAT_dom"/>
</dbReference>
<organism evidence="2 3">
    <name type="scientific">Aquibacillus halophilus</name>
    <dbReference type="NCBI Taxonomy" id="930132"/>
    <lineage>
        <taxon>Bacteria</taxon>
        <taxon>Bacillati</taxon>
        <taxon>Bacillota</taxon>
        <taxon>Bacilli</taxon>
        <taxon>Bacillales</taxon>
        <taxon>Bacillaceae</taxon>
        <taxon>Aquibacillus</taxon>
    </lineage>
</organism>
<keyword evidence="2" id="KW-0808">Transferase</keyword>
<dbReference type="EMBL" id="WJNG01000009">
    <property type="protein sequence ID" value="MRH43389.1"/>
    <property type="molecule type" value="Genomic_DNA"/>
</dbReference>
<dbReference type="GO" id="GO:0016747">
    <property type="term" value="F:acyltransferase activity, transferring groups other than amino-acyl groups"/>
    <property type="evidence" value="ECO:0007669"/>
    <property type="project" value="InterPro"/>
</dbReference>
<dbReference type="Proteomes" id="UP000799092">
    <property type="component" value="Unassembled WGS sequence"/>
</dbReference>
<protein>
    <submittedName>
        <fullName evidence="2">GNAT family N-acetyltransferase</fullName>
    </submittedName>
</protein>
<gene>
    <name evidence="2" type="ORF">GH741_11935</name>
</gene>
<dbReference type="PROSITE" id="PS51186">
    <property type="entry name" value="GNAT"/>
    <property type="match status" value="1"/>
</dbReference>
<dbReference type="OrthoDB" id="2425381at2"/>
<comment type="caution">
    <text evidence="2">The sequence shown here is derived from an EMBL/GenBank/DDBJ whole genome shotgun (WGS) entry which is preliminary data.</text>
</comment>
<feature type="domain" description="N-acetyltransferase" evidence="1">
    <location>
        <begin position="1"/>
        <end position="131"/>
    </location>
</feature>
<keyword evidence="3" id="KW-1185">Reference proteome</keyword>
<accession>A0A6A8DHS1</accession>
<dbReference type="Gene3D" id="3.40.630.30">
    <property type="match status" value="1"/>
</dbReference>
<dbReference type="InterPro" id="IPR016181">
    <property type="entry name" value="Acyl_CoA_acyltransferase"/>
</dbReference>
<dbReference type="SUPFAM" id="SSF55729">
    <property type="entry name" value="Acyl-CoA N-acyltransferases (Nat)"/>
    <property type="match status" value="1"/>
</dbReference>
<reference evidence="2" key="1">
    <citation type="submission" date="2019-11" db="EMBL/GenBank/DDBJ databases">
        <authorList>
            <person name="Li J."/>
        </authorList>
    </citation>
    <scope>NUCLEOTIDE SEQUENCE</scope>
    <source>
        <strain evidence="2">B6B</strain>
    </source>
</reference>
<name>A0A6A8DHS1_9BACI</name>
<evidence type="ECO:0000313" key="3">
    <source>
        <dbReference type="Proteomes" id="UP000799092"/>
    </source>
</evidence>
<dbReference type="RefSeq" id="WP_153737022.1">
    <property type="nucleotide sequence ID" value="NZ_WJNG01000009.1"/>
</dbReference>
<dbReference type="Pfam" id="PF13508">
    <property type="entry name" value="Acetyltransf_7"/>
    <property type="match status" value="1"/>
</dbReference>
<evidence type="ECO:0000313" key="2">
    <source>
        <dbReference type="EMBL" id="MRH43389.1"/>
    </source>
</evidence>